<dbReference type="GO" id="GO:0005886">
    <property type="term" value="C:plasma membrane"/>
    <property type="evidence" value="ECO:0007669"/>
    <property type="project" value="UniProtKB-SubCell"/>
</dbReference>
<dbReference type="GO" id="GO:0004672">
    <property type="term" value="F:protein kinase activity"/>
    <property type="evidence" value="ECO:0007669"/>
    <property type="project" value="InterPro"/>
</dbReference>
<dbReference type="RefSeq" id="WP_091978696.1">
    <property type="nucleotide sequence ID" value="NZ_FOLO01000001.1"/>
</dbReference>
<evidence type="ECO:0000256" key="8">
    <source>
        <dbReference type="ARBA" id="ARBA00022741"/>
    </source>
</evidence>
<dbReference type="AlphaFoldDB" id="A0A1I1DU74"/>
<dbReference type="Gene3D" id="1.10.510.10">
    <property type="entry name" value="Transferase(Phosphotransferase) domain 1"/>
    <property type="match status" value="1"/>
</dbReference>
<keyword evidence="10 15" id="KW-0067">ATP-binding</keyword>
<evidence type="ECO:0000256" key="15">
    <source>
        <dbReference type="HAMAP-Rule" id="MF_00521"/>
    </source>
</evidence>
<comment type="subcellular location">
    <subcellularLocation>
        <location evidence="1 15">Cell inner membrane</location>
        <topology evidence="1 15">Peripheral membrane protein</topology>
        <orientation evidence="1 15">Cytoplasmic side</orientation>
    </subcellularLocation>
</comment>
<gene>
    <name evidence="15" type="primary">kdkA</name>
    <name evidence="17" type="ORF">SAMN02745724_00069</name>
</gene>
<dbReference type="InterPro" id="IPR011009">
    <property type="entry name" value="Kinase-like_dom_sf"/>
</dbReference>
<dbReference type="EC" id="2.7.1.166" evidence="4 15"/>
<keyword evidence="6 15" id="KW-0997">Cell inner membrane</keyword>
<evidence type="ECO:0000313" key="18">
    <source>
        <dbReference type="Proteomes" id="UP000198862"/>
    </source>
</evidence>
<dbReference type="InterPro" id="IPR000719">
    <property type="entry name" value="Prot_kinase_dom"/>
</dbReference>
<dbReference type="PROSITE" id="PS50011">
    <property type="entry name" value="PROTEIN_KINASE_DOM"/>
    <property type="match status" value="1"/>
</dbReference>
<evidence type="ECO:0000256" key="3">
    <source>
        <dbReference type="ARBA" id="ARBA00010327"/>
    </source>
</evidence>
<evidence type="ECO:0000313" key="17">
    <source>
        <dbReference type="EMBL" id="SFB78589.1"/>
    </source>
</evidence>
<accession>A0A1I1DU74</accession>
<evidence type="ECO:0000256" key="5">
    <source>
        <dbReference type="ARBA" id="ARBA00022475"/>
    </source>
</evidence>
<keyword evidence="12 15" id="KW-0472">Membrane</keyword>
<evidence type="ECO:0000256" key="6">
    <source>
        <dbReference type="ARBA" id="ARBA00022519"/>
    </source>
</evidence>
<evidence type="ECO:0000256" key="12">
    <source>
        <dbReference type="ARBA" id="ARBA00023136"/>
    </source>
</evidence>
<comment type="catalytic activity">
    <reaction evidence="14 15">
        <text>an alpha-Kdo-(2-&gt;6)-lipid IVA + ATP = a 4-O-phospho-alpha-Kdo-(2-&gt;6)-lipid IVA + ADP + H(+)</text>
        <dbReference type="Rhea" id="RHEA:74271"/>
        <dbReference type="ChEBI" id="CHEBI:15378"/>
        <dbReference type="ChEBI" id="CHEBI:30616"/>
        <dbReference type="ChEBI" id="CHEBI:176428"/>
        <dbReference type="ChEBI" id="CHEBI:193140"/>
        <dbReference type="ChEBI" id="CHEBI:456216"/>
        <dbReference type="EC" id="2.7.1.166"/>
    </reaction>
</comment>
<dbReference type="EMBL" id="FOLO01000001">
    <property type="protein sequence ID" value="SFB78589.1"/>
    <property type="molecule type" value="Genomic_DNA"/>
</dbReference>
<dbReference type="SUPFAM" id="SSF56112">
    <property type="entry name" value="Protein kinase-like (PK-like)"/>
    <property type="match status" value="1"/>
</dbReference>
<evidence type="ECO:0000259" key="16">
    <source>
        <dbReference type="PROSITE" id="PS50011"/>
    </source>
</evidence>
<dbReference type="Pfam" id="PF06293">
    <property type="entry name" value="Kdo"/>
    <property type="match status" value="1"/>
</dbReference>
<dbReference type="HAMAP" id="MF_00521">
    <property type="entry name" value="KDO_kinase"/>
    <property type="match status" value="1"/>
</dbReference>
<dbReference type="OrthoDB" id="6854449at2"/>
<evidence type="ECO:0000256" key="9">
    <source>
        <dbReference type="ARBA" id="ARBA00022777"/>
    </source>
</evidence>
<keyword evidence="7 15" id="KW-0808">Transferase</keyword>
<keyword evidence="11 15" id="KW-0448">Lipopolysaccharide biosynthesis</keyword>
<dbReference type="GO" id="GO:0005524">
    <property type="term" value="F:ATP binding"/>
    <property type="evidence" value="ECO:0007669"/>
    <property type="project" value="UniProtKB-UniRule"/>
</dbReference>
<dbReference type="STRING" id="1123010.SAMN02745724_00069"/>
<dbReference type="GO" id="GO:0009244">
    <property type="term" value="P:lipopolysaccharide core region biosynthetic process"/>
    <property type="evidence" value="ECO:0007669"/>
    <property type="project" value="UniProtKB-UniRule"/>
</dbReference>
<evidence type="ECO:0000256" key="14">
    <source>
        <dbReference type="ARBA" id="ARBA00034417"/>
    </source>
</evidence>
<evidence type="ECO:0000256" key="2">
    <source>
        <dbReference type="ARBA" id="ARBA00004713"/>
    </source>
</evidence>
<sequence>MNTKVQKNKNHYLLSWQLSPTHLSSDWFQAQYWKNQNKIYAQKKGRASVWFFEQDNLKAVLRHYWRGGLIGKLLQDQYLYLGFKKTRVFQEFELLTQLHQQGLNVPVPVGAYIHKIGLIYRGDIITQAIQGAASLLDILKHRELTSNEITQVALCISTFHQQGVYHADLNINNILFNDEGEVFLIDFDRGELRTPQSNWQQANINRLERSFEKEKKRNKEFYWQTENWSFLKSEYKKSMF</sequence>
<evidence type="ECO:0000256" key="1">
    <source>
        <dbReference type="ARBA" id="ARBA00004515"/>
    </source>
</evidence>
<keyword evidence="8 15" id="KW-0547">Nucleotide-binding</keyword>
<keyword evidence="5 15" id="KW-1003">Cell membrane</keyword>
<name>A0A1I1DU74_9GAMM</name>
<proteinExistence type="inferred from homology"/>
<keyword evidence="18" id="KW-1185">Reference proteome</keyword>
<comment type="similarity">
    <text evidence="3 15">Belongs to the protein kinase superfamily. KdkA/RfaP family.</text>
</comment>
<keyword evidence="9 15" id="KW-0418">Kinase</keyword>
<dbReference type="InterPro" id="IPR022826">
    <property type="entry name" value="KDO_kinase"/>
</dbReference>
<reference evidence="17 18" key="1">
    <citation type="submission" date="2016-10" db="EMBL/GenBank/DDBJ databases">
        <authorList>
            <person name="de Groot N.N."/>
        </authorList>
    </citation>
    <scope>NUCLEOTIDE SEQUENCE [LARGE SCALE GENOMIC DNA]</scope>
    <source>
        <strain evidence="17 18">DSM 6059</strain>
    </source>
</reference>
<evidence type="ECO:0000256" key="4">
    <source>
        <dbReference type="ARBA" id="ARBA00011988"/>
    </source>
</evidence>
<evidence type="ECO:0000256" key="11">
    <source>
        <dbReference type="ARBA" id="ARBA00022985"/>
    </source>
</evidence>
<dbReference type="Proteomes" id="UP000198862">
    <property type="component" value="Unassembled WGS sequence"/>
</dbReference>
<evidence type="ECO:0000256" key="7">
    <source>
        <dbReference type="ARBA" id="ARBA00022679"/>
    </source>
</evidence>
<dbReference type="NCBIfam" id="NF002475">
    <property type="entry name" value="PRK01723.1"/>
    <property type="match status" value="1"/>
</dbReference>
<evidence type="ECO:0000256" key="13">
    <source>
        <dbReference type="ARBA" id="ARBA00029511"/>
    </source>
</evidence>
<organism evidence="17 18">
    <name type="scientific">Pseudoalteromonas denitrificans DSM 6059</name>
    <dbReference type="NCBI Taxonomy" id="1123010"/>
    <lineage>
        <taxon>Bacteria</taxon>
        <taxon>Pseudomonadati</taxon>
        <taxon>Pseudomonadota</taxon>
        <taxon>Gammaproteobacteria</taxon>
        <taxon>Alteromonadales</taxon>
        <taxon>Pseudoalteromonadaceae</taxon>
        <taxon>Pseudoalteromonas</taxon>
    </lineage>
</organism>
<feature type="active site" evidence="15">
    <location>
        <position position="168"/>
    </location>
</feature>
<comment type="pathway">
    <text evidence="2 15">Bacterial outer membrane biogenesis; LPS core biosynthesis.</text>
</comment>
<feature type="domain" description="Protein kinase" evidence="16">
    <location>
        <begin position="1"/>
        <end position="240"/>
    </location>
</feature>
<evidence type="ECO:0000256" key="10">
    <source>
        <dbReference type="ARBA" id="ARBA00022840"/>
    </source>
</evidence>
<dbReference type="UniPathway" id="UPA00958"/>
<comment type="function">
    <text evidence="15">Catalyzes the ATP-dependent phosphorylation of the 3-deoxy-D-manno-octulosonic acid (Kdo) residue in Kdo-lipid IV(A) at the 4-OH position.</text>
</comment>
<protein>
    <recommendedName>
        <fullName evidence="13 15">3-deoxy-D-manno-octulosonic acid kinase</fullName>
        <shortName evidence="15">Kdo kinase</shortName>
        <ecNumber evidence="4 15">2.7.1.166</ecNumber>
    </recommendedName>
</protein>